<comment type="similarity">
    <text evidence="1">Belongs to the AB hydrolase superfamily. FUS2 hydrolase family.</text>
</comment>
<feature type="domain" description="AB hydrolase-1" evidence="3">
    <location>
        <begin position="205"/>
        <end position="310"/>
    </location>
</feature>
<feature type="signal peptide" evidence="2">
    <location>
        <begin position="1"/>
        <end position="22"/>
    </location>
</feature>
<reference evidence="4" key="1">
    <citation type="journal article" date="2021" name="Nat. Commun.">
        <title>Genetic determinants of endophytism in the Arabidopsis root mycobiome.</title>
        <authorList>
            <person name="Mesny F."/>
            <person name="Miyauchi S."/>
            <person name="Thiergart T."/>
            <person name="Pickel B."/>
            <person name="Atanasova L."/>
            <person name="Karlsson M."/>
            <person name="Huettel B."/>
            <person name="Barry K.W."/>
            <person name="Haridas S."/>
            <person name="Chen C."/>
            <person name="Bauer D."/>
            <person name="Andreopoulos W."/>
            <person name="Pangilinan J."/>
            <person name="LaButti K."/>
            <person name="Riley R."/>
            <person name="Lipzen A."/>
            <person name="Clum A."/>
            <person name="Drula E."/>
            <person name="Henrissat B."/>
            <person name="Kohler A."/>
            <person name="Grigoriev I.V."/>
            <person name="Martin F.M."/>
            <person name="Hacquard S."/>
        </authorList>
    </citation>
    <scope>NUCLEOTIDE SEQUENCE</scope>
    <source>
        <strain evidence="4">MPI-SDFR-AT-0117</strain>
    </source>
</reference>
<proteinExistence type="inferred from homology"/>
<evidence type="ECO:0000256" key="1">
    <source>
        <dbReference type="ARBA" id="ARBA00038115"/>
    </source>
</evidence>
<dbReference type="PANTHER" id="PTHR22946">
    <property type="entry name" value="DIENELACTONE HYDROLASE DOMAIN-CONTAINING PROTEIN-RELATED"/>
    <property type="match status" value="1"/>
</dbReference>
<dbReference type="EMBL" id="JAGSXJ010000015">
    <property type="protein sequence ID" value="KAH6685435.1"/>
    <property type="molecule type" value="Genomic_DNA"/>
</dbReference>
<evidence type="ECO:0000256" key="2">
    <source>
        <dbReference type="SAM" id="SignalP"/>
    </source>
</evidence>
<keyword evidence="4" id="KW-0378">Hydrolase</keyword>
<dbReference type="GO" id="GO:0016787">
    <property type="term" value="F:hydrolase activity"/>
    <property type="evidence" value="ECO:0007669"/>
    <property type="project" value="UniProtKB-KW"/>
</dbReference>
<feature type="chain" id="PRO_5040151930" evidence="2">
    <location>
        <begin position="23"/>
        <end position="440"/>
    </location>
</feature>
<dbReference type="Gene3D" id="1.20.1440.110">
    <property type="entry name" value="acylaminoacyl peptidase"/>
    <property type="match status" value="1"/>
</dbReference>
<keyword evidence="5" id="KW-1185">Reference proteome</keyword>
<dbReference type="PANTHER" id="PTHR22946:SF12">
    <property type="entry name" value="CONIDIAL PIGMENT BIOSYNTHESIS PROTEIN AYG1 (AFU_ORTHOLOGUE AFUA_2G17550)"/>
    <property type="match status" value="1"/>
</dbReference>
<keyword evidence="2" id="KW-0732">Signal</keyword>
<organism evidence="4 5">
    <name type="scientific">Plectosphaerella plurivora</name>
    <dbReference type="NCBI Taxonomy" id="936078"/>
    <lineage>
        <taxon>Eukaryota</taxon>
        <taxon>Fungi</taxon>
        <taxon>Dikarya</taxon>
        <taxon>Ascomycota</taxon>
        <taxon>Pezizomycotina</taxon>
        <taxon>Sordariomycetes</taxon>
        <taxon>Hypocreomycetidae</taxon>
        <taxon>Glomerellales</taxon>
        <taxon>Plectosphaerellaceae</taxon>
        <taxon>Plectosphaerella</taxon>
    </lineage>
</organism>
<dbReference type="InterPro" id="IPR050261">
    <property type="entry name" value="FrsA_esterase"/>
</dbReference>
<protein>
    <submittedName>
        <fullName evidence="4">Alpha/Beta hydrolase protein</fullName>
    </submittedName>
</protein>
<dbReference type="Pfam" id="PF12697">
    <property type="entry name" value="Abhydrolase_6"/>
    <property type="match status" value="1"/>
</dbReference>
<gene>
    <name evidence="4" type="ORF">F5X68DRAFT_136308</name>
</gene>
<evidence type="ECO:0000313" key="5">
    <source>
        <dbReference type="Proteomes" id="UP000770015"/>
    </source>
</evidence>
<accession>A0A9P8V7R9</accession>
<dbReference type="AlphaFoldDB" id="A0A9P8V7R9"/>
<evidence type="ECO:0000259" key="3">
    <source>
        <dbReference type="Pfam" id="PF12697"/>
    </source>
</evidence>
<dbReference type="OrthoDB" id="249703at2759"/>
<dbReference type="InterPro" id="IPR029058">
    <property type="entry name" value="AB_hydrolase_fold"/>
</dbReference>
<sequence length="440" mass="48317">MRLLTITGSFALILAHSHLAAGATNTTNTTDTTETGPPTLQLSNDTAFNFEFLVGLQNSLSGGADIGPVLGVAKTIDPGNFTSFTNEFYKLANDTKVQAEDPENSYDPVNVRDAWFSASQFYRRADVYIHRDWNNPLIATIWDEQTAAFDKAIAALPIPGMRVQIPSPEGNLTVEAIWYSASTNSSAKLPTMIVGNGFDAAQEDSYHYYCAAALARGWNCITYEGPGQNTVRRTQDLGFIPEWEQVVTPVVDYVLSQKQQVVDENRLVLVGNSLGGYFAARAAAFEPRLSATILIGGVWDLYTGYSSQLTEELVALFEAGNYTEFDDQVLSLRDAGELPTEATWGLDYGLWAFKTPSPSEFFISSKKYTVKDIVHLIDMPVFVGDAEFETTFKGQAKKVSDALGDKGTFHEFMGVAGYHCQSGAQQELARTIFAWLNKTL</sequence>
<name>A0A9P8V7R9_9PEZI</name>
<dbReference type="SUPFAM" id="SSF53474">
    <property type="entry name" value="alpha/beta-Hydrolases"/>
    <property type="match status" value="1"/>
</dbReference>
<dbReference type="InterPro" id="IPR000073">
    <property type="entry name" value="AB_hydrolase_1"/>
</dbReference>
<comment type="caution">
    <text evidence="4">The sequence shown here is derived from an EMBL/GenBank/DDBJ whole genome shotgun (WGS) entry which is preliminary data.</text>
</comment>
<evidence type="ECO:0000313" key="4">
    <source>
        <dbReference type="EMBL" id="KAH6685435.1"/>
    </source>
</evidence>
<dbReference type="Proteomes" id="UP000770015">
    <property type="component" value="Unassembled WGS sequence"/>
</dbReference>
<dbReference type="Gene3D" id="3.40.50.1820">
    <property type="entry name" value="alpha/beta hydrolase"/>
    <property type="match status" value="1"/>
</dbReference>